<feature type="compositionally biased region" description="Polar residues" evidence="2">
    <location>
        <begin position="183"/>
        <end position="197"/>
    </location>
</feature>
<name>A0A061EEL3_THECC</name>
<sequence length="513" mass="57023">MLMHQGQQHCLIGTFLDPKVIHAAGKHLRGNLPLLKRMSLSCLHKVRLHDKNHQPWTLLATTGLLLVSSDDAKILDVLLFNNPISSFKSHSPCSSKSISIHSSYENQSILTSSSSKREQNEAHLLLLLLQLLGWMQHKLRQSNIEPFKDFTIGNYCSCLSAHSSLNDQDSNPKSASGHGHGSRFSTLSQQESENSFTEFEAKGVEENFGDEASTVISGLFHGFLTIGTLGSELIISEPVTPTFAMSLENSEDKAEVTENDLKIINDELEKFLEAEAEEHGSNESSGRNSQVSTITLSGKPMQEANAKEYGKTIVCPLQGYLFGSSIELPEARFEVKKEKASLAELFYRTKIAEESPTEKCGKEEMQTKQANKPVKHLIKKILKKLHASSGSSTSTSSPKETNSISTKKKLHKVIKLFHRKIHPESSIAERESKNLHTDKMNNAPYDDGEYTDVQQTHQGKGNRRFPQGSWSKEGTQNYKTISKLPQYGLTGFTAGANGEHWIKTDADYLVLEL</sequence>
<dbReference type="STRING" id="3641.A0A061EEL3"/>
<dbReference type="Proteomes" id="UP000026915">
    <property type="component" value="Chromosome 4"/>
</dbReference>
<dbReference type="AlphaFoldDB" id="A0A061EEL3"/>
<dbReference type="FunCoup" id="A0A061EEL3">
    <property type="interactions" value="39"/>
</dbReference>
<dbReference type="PANTHER" id="PTHR34959:SF4">
    <property type="entry name" value="PROTEIN LAZY 1"/>
    <property type="match status" value="1"/>
</dbReference>
<gene>
    <name evidence="3" type="ORF">TCM_017254</name>
</gene>
<dbReference type="PANTHER" id="PTHR34959">
    <property type="entry name" value="PROTEIN LAZY 1"/>
    <property type="match status" value="1"/>
</dbReference>
<evidence type="ECO:0000313" key="3">
    <source>
        <dbReference type="EMBL" id="EOY02847.1"/>
    </source>
</evidence>
<dbReference type="OMA" id="HKLRQSN"/>
<organism evidence="3 4">
    <name type="scientific">Theobroma cacao</name>
    <name type="common">Cacao</name>
    <name type="synonym">Cocoa</name>
    <dbReference type="NCBI Taxonomy" id="3641"/>
    <lineage>
        <taxon>Eukaryota</taxon>
        <taxon>Viridiplantae</taxon>
        <taxon>Streptophyta</taxon>
        <taxon>Embryophyta</taxon>
        <taxon>Tracheophyta</taxon>
        <taxon>Spermatophyta</taxon>
        <taxon>Magnoliopsida</taxon>
        <taxon>eudicotyledons</taxon>
        <taxon>Gunneridae</taxon>
        <taxon>Pentapetalae</taxon>
        <taxon>rosids</taxon>
        <taxon>malvids</taxon>
        <taxon>Malvales</taxon>
        <taxon>Malvaceae</taxon>
        <taxon>Byttnerioideae</taxon>
        <taxon>Theobroma</taxon>
    </lineage>
</organism>
<evidence type="ECO:0000256" key="1">
    <source>
        <dbReference type="SAM" id="Coils"/>
    </source>
</evidence>
<dbReference type="HOGENOM" id="CLU_040737_0_0_1"/>
<dbReference type="InParanoid" id="A0A061EEL3"/>
<protein>
    <submittedName>
        <fullName evidence="3">Regulator of nonsense transcripts 3A, putative</fullName>
    </submittedName>
</protein>
<dbReference type="InterPro" id="IPR038928">
    <property type="entry name" value="LAZY1"/>
</dbReference>
<feature type="region of interest" description="Disordered" evidence="2">
    <location>
        <begin position="167"/>
        <end position="197"/>
    </location>
</feature>
<reference evidence="3 4" key="1">
    <citation type="journal article" date="2013" name="Genome Biol.">
        <title>The genome sequence of the most widely cultivated cacao type and its use to identify candidate genes regulating pod color.</title>
        <authorList>
            <person name="Motamayor J.C."/>
            <person name="Mockaitis K."/>
            <person name="Schmutz J."/>
            <person name="Haiminen N."/>
            <person name="Iii D.L."/>
            <person name="Cornejo O."/>
            <person name="Findley S.D."/>
            <person name="Zheng P."/>
            <person name="Utro F."/>
            <person name="Royaert S."/>
            <person name="Saski C."/>
            <person name="Jenkins J."/>
            <person name="Podicheti R."/>
            <person name="Zhao M."/>
            <person name="Scheffler B.E."/>
            <person name="Stack J.C."/>
            <person name="Feltus F.A."/>
            <person name="Mustiga G.M."/>
            <person name="Amores F."/>
            <person name="Phillips W."/>
            <person name="Marelli J.P."/>
            <person name="May G.D."/>
            <person name="Shapiro H."/>
            <person name="Ma J."/>
            <person name="Bustamante C.D."/>
            <person name="Schnell R.J."/>
            <person name="Main D."/>
            <person name="Gilbert D."/>
            <person name="Parida L."/>
            <person name="Kuhn D.N."/>
        </authorList>
    </citation>
    <scope>NUCLEOTIDE SEQUENCE [LARGE SCALE GENOMIC DNA]</scope>
    <source>
        <strain evidence="4">cv. Matina 1-6</strain>
    </source>
</reference>
<keyword evidence="1" id="KW-0175">Coiled coil</keyword>
<feature type="region of interest" description="Disordered" evidence="2">
    <location>
        <begin position="454"/>
        <end position="473"/>
    </location>
</feature>
<dbReference type="eggNOG" id="ENOG502R8CH">
    <property type="taxonomic scope" value="Eukaryota"/>
</dbReference>
<dbReference type="EMBL" id="CM001882">
    <property type="protein sequence ID" value="EOY02847.1"/>
    <property type="molecule type" value="Genomic_DNA"/>
</dbReference>
<feature type="region of interest" description="Disordered" evidence="2">
    <location>
        <begin position="385"/>
        <end position="407"/>
    </location>
</feature>
<dbReference type="Gramene" id="EOY02847">
    <property type="protein sequence ID" value="EOY02847"/>
    <property type="gene ID" value="TCM_017254"/>
</dbReference>
<dbReference type="GO" id="GO:0009630">
    <property type="term" value="P:gravitropism"/>
    <property type="evidence" value="ECO:0007669"/>
    <property type="project" value="InterPro"/>
</dbReference>
<feature type="coiled-coil region" evidence="1">
    <location>
        <begin position="247"/>
        <end position="274"/>
    </location>
</feature>
<keyword evidence="4" id="KW-1185">Reference proteome</keyword>
<dbReference type="GO" id="GO:2000012">
    <property type="term" value="P:regulation of auxin polar transport"/>
    <property type="evidence" value="ECO:0007669"/>
    <property type="project" value="InterPro"/>
</dbReference>
<accession>A0A061EEL3</accession>
<evidence type="ECO:0000313" key="4">
    <source>
        <dbReference type="Proteomes" id="UP000026915"/>
    </source>
</evidence>
<proteinExistence type="predicted"/>
<evidence type="ECO:0000256" key="2">
    <source>
        <dbReference type="SAM" id="MobiDB-lite"/>
    </source>
</evidence>
<feature type="compositionally biased region" description="Low complexity" evidence="2">
    <location>
        <begin position="388"/>
        <end position="397"/>
    </location>
</feature>